<keyword evidence="3" id="KW-1185">Reference proteome</keyword>
<name>A0A0C2JK19_THEKT</name>
<feature type="transmembrane region" description="Helical" evidence="1">
    <location>
        <begin position="175"/>
        <end position="196"/>
    </location>
</feature>
<evidence type="ECO:0000313" key="3">
    <source>
        <dbReference type="Proteomes" id="UP000031668"/>
    </source>
</evidence>
<keyword evidence="1" id="KW-1133">Transmembrane helix</keyword>
<keyword evidence="1" id="KW-0472">Membrane</keyword>
<keyword evidence="1" id="KW-0812">Transmembrane</keyword>
<dbReference type="AlphaFoldDB" id="A0A0C2JK19"/>
<reference evidence="2 3" key="1">
    <citation type="journal article" date="2014" name="Genome Biol. Evol.">
        <title>The genome of the myxosporean Thelohanellus kitauei shows adaptations to nutrient acquisition within its fish host.</title>
        <authorList>
            <person name="Yang Y."/>
            <person name="Xiong J."/>
            <person name="Zhou Z."/>
            <person name="Huo F."/>
            <person name="Miao W."/>
            <person name="Ran C."/>
            <person name="Liu Y."/>
            <person name="Zhang J."/>
            <person name="Feng J."/>
            <person name="Wang M."/>
            <person name="Wang M."/>
            <person name="Wang L."/>
            <person name="Yao B."/>
        </authorList>
    </citation>
    <scope>NUCLEOTIDE SEQUENCE [LARGE SCALE GENOMIC DNA]</scope>
    <source>
        <strain evidence="2">Wuqing</strain>
    </source>
</reference>
<evidence type="ECO:0000313" key="2">
    <source>
        <dbReference type="EMBL" id="KII69733.1"/>
    </source>
</evidence>
<comment type="caution">
    <text evidence="2">The sequence shown here is derived from an EMBL/GenBank/DDBJ whole genome shotgun (WGS) entry which is preliminary data.</text>
</comment>
<sequence length="215" mass="23913">MPISDDTDQLTQSSKYISTNIETKMNSMSSDTSKTPTESVDVVSTNNTLTNLLTQSSSDMKQGFTTTAEENLTRKSVTNYSRDIIGRSSSNWISSIATNGSHYTASENQESKSVSTVTADINHVKKLSQSSEIKKTTFSSSHKSQTSRVSATSESFITDGKKSINLRSKMKNQKFFTVTDIIVCSLMAVAILVLLVEIERRRKISHKLRNFLFRI</sequence>
<accession>A0A0C2JK19</accession>
<dbReference type="EMBL" id="JWZT01002304">
    <property type="protein sequence ID" value="KII69733.1"/>
    <property type="molecule type" value="Genomic_DNA"/>
</dbReference>
<organism evidence="2 3">
    <name type="scientific">Thelohanellus kitauei</name>
    <name type="common">Myxosporean</name>
    <dbReference type="NCBI Taxonomy" id="669202"/>
    <lineage>
        <taxon>Eukaryota</taxon>
        <taxon>Metazoa</taxon>
        <taxon>Cnidaria</taxon>
        <taxon>Myxozoa</taxon>
        <taxon>Myxosporea</taxon>
        <taxon>Bivalvulida</taxon>
        <taxon>Platysporina</taxon>
        <taxon>Myxobolidae</taxon>
        <taxon>Thelohanellus</taxon>
    </lineage>
</organism>
<gene>
    <name evidence="2" type="ORF">RF11_03077</name>
</gene>
<proteinExistence type="predicted"/>
<evidence type="ECO:0000256" key="1">
    <source>
        <dbReference type="SAM" id="Phobius"/>
    </source>
</evidence>
<protein>
    <submittedName>
        <fullName evidence="2">Uncharacterized protein</fullName>
    </submittedName>
</protein>
<dbReference type="Proteomes" id="UP000031668">
    <property type="component" value="Unassembled WGS sequence"/>
</dbReference>